<dbReference type="NCBIfam" id="TIGR01730">
    <property type="entry name" value="RND_mfp"/>
    <property type="match status" value="1"/>
</dbReference>
<dbReference type="InterPro" id="IPR006143">
    <property type="entry name" value="RND_pump_MFP"/>
</dbReference>
<dbReference type="Gene3D" id="2.40.420.20">
    <property type="match status" value="1"/>
</dbReference>
<keyword evidence="3 4" id="KW-0175">Coiled coil</keyword>
<dbReference type="HOGENOM" id="CLU_018816_14_1_10"/>
<evidence type="ECO:0000256" key="3">
    <source>
        <dbReference type="ARBA" id="ARBA00023054"/>
    </source>
</evidence>
<dbReference type="SUPFAM" id="SSF111369">
    <property type="entry name" value="HlyD-like secretion proteins"/>
    <property type="match status" value="1"/>
</dbReference>
<keyword evidence="5" id="KW-0732">Signal</keyword>
<feature type="signal peptide" evidence="5">
    <location>
        <begin position="1"/>
        <end position="29"/>
    </location>
</feature>
<dbReference type="GO" id="GO:0016020">
    <property type="term" value="C:membrane"/>
    <property type="evidence" value="ECO:0007669"/>
    <property type="project" value="InterPro"/>
</dbReference>
<evidence type="ECO:0000256" key="4">
    <source>
        <dbReference type="SAM" id="Coils"/>
    </source>
</evidence>
<proteinExistence type="inferred from homology"/>
<protein>
    <submittedName>
        <fullName evidence="7">Efflux transporter, RND family, MFP subunit</fullName>
    </submittedName>
</protein>
<feature type="coiled-coil region" evidence="4">
    <location>
        <begin position="98"/>
        <end position="163"/>
    </location>
</feature>
<evidence type="ECO:0000256" key="2">
    <source>
        <dbReference type="ARBA" id="ARBA00009477"/>
    </source>
</evidence>
<sequence>MKRVLLVLAGLAVMAVVILLLLSSDNGQAAETLPTVTVTRGDIVDRALAVGTIEPRVEISVKSQVAGVVRRLFVDAGDYVEAGTPLLEIQPNPTPQELIDAERRIELRQLEVDNLRREFERQQQLFDRRLISEQEYERARRAYEEARLQLQAAREQLALLREGRVQTESGRFETVVRAPISGYVLEKMIEVGDPVVPLTSYQEGTVLMTMADMNDLVFRGTVDEIDVGRLQEGMTAQIKIGALPQAQVTGRLSKIWLKAKKEENATVFPVEIEIVEAVMRDPRDPEAPPRPLVLRAGYSANAEIIIEKRENVLLIPERVVTYSGDTARVTVVHPDGTTEERIIQTGLSDALHVEVVSGLEEGMKVQEKPLPQIQ</sequence>
<dbReference type="RefSeq" id="WP_012843938.1">
    <property type="nucleotide sequence ID" value="NC_013501.1"/>
</dbReference>
<feature type="domain" description="Multidrug resistance protein MdtA-like barrel-sandwich hybrid" evidence="6">
    <location>
        <begin position="59"/>
        <end position="195"/>
    </location>
</feature>
<evidence type="ECO:0000256" key="5">
    <source>
        <dbReference type="SAM" id="SignalP"/>
    </source>
</evidence>
<dbReference type="PANTHER" id="PTHR32347">
    <property type="entry name" value="EFFLUX SYSTEM COMPONENT YKNX-RELATED"/>
    <property type="match status" value="1"/>
</dbReference>
<dbReference type="AlphaFoldDB" id="D0MIL9"/>
<dbReference type="Proteomes" id="UP000002221">
    <property type="component" value="Chromosome"/>
</dbReference>
<dbReference type="Gene3D" id="1.10.287.470">
    <property type="entry name" value="Helix hairpin bin"/>
    <property type="match status" value="1"/>
</dbReference>
<dbReference type="Gene3D" id="2.40.50.100">
    <property type="match status" value="1"/>
</dbReference>
<dbReference type="PANTHER" id="PTHR32347:SF14">
    <property type="entry name" value="EFFLUX SYSTEM COMPONENT YKNX-RELATED"/>
    <property type="match status" value="1"/>
</dbReference>
<dbReference type="EMBL" id="CP001807">
    <property type="protein sequence ID" value="ACY48327.1"/>
    <property type="molecule type" value="Genomic_DNA"/>
</dbReference>
<dbReference type="STRING" id="518766.Rmar_1440"/>
<accession>D0MIL9</accession>
<dbReference type="Gene3D" id="2.40.30.170">
    <property type="match status" value="1"/>
</dbReference>
<comment type="subcellular location">
    <subcellularLocation>
        <location evidence="1">Cell envelope</location>
    </subcellularLocation>
</comment>
<dbReference type="InterPro" id="IPR050465">
    <property type="entry name" value="UPF0194_transport"/>
</dbReference>
<dbReference type="InterPro" id="IPR058625">
    <property type="entry name" value="MdtA-like_BSH"/>
</dbReference>
<keyword evidence="8" id="KW-1185">Reference proteome</keyword>
<comment type="similarity">
    <text evidence="2">Belongs to the membrane fusion protein (MFP) (TC 8.A.1) family.</text>
</comment>
<dbReference type="Pfam" id="PF25917">
    <property type="entry name" value="BSH_RND"/>
    <property type="match status" value="1"/>
</dbReference>
<dbReference type="KEGG" id="rmr:Rmar_1440"/>
<organism evidence="7 8">
    <name type="scientific">Rhodothermus marinus (strain ATCC 43812 / DSM 4252 / R-10)</name>
    <name type="common">Rhodothermus obamensis</name>
    <dbReference type="NCBI Taxonomy" id="518766"/>
    <lineage>
        <taxon>Bacteria</taxon>
        <taxon>Pseudomonadati</taxon>
        <taxon>Rhodothermota</taxon>
        <taxon>Rhodothermia</taxon>
        <taxon>Rhodothermales</taxon>
        <taxon>Rhodothermaceae</taxon>
        <taxon>Rhodothermus</taxon>
    </lineage>
</organism>
<evidence type="ECO:0000256" key="1">
    <source>
        <dbReference type="ARBA" id="ARBA00004196"/>
    </source>
</evidence>
<dbReference type="GO" id="GO:0022857">
    <property type="term" value="F:transmembrane transporter activity"/>
    <property type="evidence" value="ECO:0007669"/>
    <property type="project" value="InterPro"/>
</dbReference>
<evidence type="ECO:0000313" key="8">
    <source>
        <dbReference type="Proteomes" id="UP000002221"/>
    </source>
</evidence>
<feature type="chain" id="PRO_5003010972" evidence="5">
    <location>
        <begin position="30"/>
        <end position="374"/>
    </location>
</feature>
<evidence type="ECO:0000313" key="7">
    <source>
        <dbReference type="EMBL" id="ACY48327.1"/>
    </source>
</evidence>
<reference evidence="7 8" key="1">
    <citation type="journal article" date="2009" name="Stand. Genomic Sci.">
        <title>Complete genome sequence of Rhodothermus marinus type strain (R-10).</title>
        <authorList>
            <person name="Nolan M."/>
            <person name="Tindall B.J."/>
            <person name="Pomrenke H."/>
            <person name="Lapidus A."/>
            <person name="Copeland A."/>
            <person name="Glavina Del Rio T."/>
            <person name="Lucas S."/>
            <person name="Chen F."/>
            <person name="Tice H."/>
            <person name="Cheng J.F."/>
            <person name="Saunders E."/>
            <person name="Han C."/>
            <person name="Bruce D."/>
            <person name="Goodwin L."/>
            <person name="Chain P."/>
            <person name="Pitluck S."/>
            <person name="Ovchinikova G."/>
            <person name="Pati A."/>
            <person name="Ivanova N."/>
            <person name="Mavromatis K."/>
            <person name="Chen A."/>
            <person name="Palaniappan K."/>
            <person name="Land M."/>
            <person name="Hauser L."/>
            <person name="Chang Y.J."/>
            <person name="Jeffries C.D."/>
            <person name="Brettin T."/>
            <person name="Goker M."/>
            <person name="Bristow J."/>
            <person name="Eisen J.A."/>
            <person name="Markowitz V."/>
            <person name="Hugenholtz P."/>
            <person name="Kyrpides N.C."/>
            <person name="Klenk H.P."/>
            <person name="Detter J.C."/>
        </authorList>
    </citation>
    <scope>NUCLEOTIDE SEQUENCE [LARGE SCALE GENOMIC DNA]</scope>
    <source>
        <strain evidence="8">ATCC 43812 / DSM 4252 / R-10</strain>
    </source>
</reference>
<dbReference type="GO" id="GO:0030313">
    <property type="term" value="C:cell envelope"/>
    <property type="evidence" value="ECO:0007669"/>
    <property type="project" value="UniProtKB-SubCell"/>
</dbReference>
<dbReference type="OrthoDB" id="9809068at2"/>
<gene>
    <name evidence="7" type="ordered locus">Rmar_1440</name>
</gene>
<evidence type="ECO:0000259" key="6">
    <source>
        <dbReference type="Pfam" id="PF25917"/>
    </source>
</evidence>
<name>D0MIL9_RHOM4</name>
<dbReference type="eggNOG" id="COG0845">
    <property type="taxonomic scope" value="Bacteria"/>
</dbReference>